<evidence type="ECO:0000256" key="1">
    <source>
        <dbReference type="SAM" id="Coils"/>
    </source>
</evidence>
<keyword evidence="1" id="KW-0175">Coiled coil</keyword>
<dbReference type="Gene3D" id="1.10.287.1490">
    <property type="match status" value="1"/>
</dbReference>
<feature type="coiled-coil region" evidence="1">
    <location>
        <begin position="324"/>
        <end position="351"/>
    </location>
</feature>
<accession>A0A059T6V2</accession>
<evidence type="ECO:0008006" key="4">
    <source>
        <dbReference type="Google" id="ProtNLM"/>
    </source>
</evidence>
<dbReference type="Proteomes" id="UP000026994">
    <property type="component" value="Segment"/>
</dbReference>
<organism evidence="2 3">
    <name type="scientific">Listeria phage LP-064</name>
    <dbReference type="NCBI Taxonomy" id="1458853"/>
    <lineage>
        <taxon>Viruses</taxon>
        <taxon>Duplodnaviria</taxon>
        <taxon>Heunggongvirae</taxon>
        <taxon>Uroviricota</taxon>
        <taxon>Caudoviricetes</taxon>
        <taxon>Herelleviridae</taxon>
        <taxon>Jasinskavirinae</taxon>
        <taxon>Pecentumvirus</taxon>
        <taxon>Pecentumvirus LP064</taxon>
    </lineage>
</organism>
<gene>
    <name evidence="2" type="ORF">LP064_115</name>
</gene>
<sequence>MSDVESGAPRTQASLGSEWERVYKAGEKVDTIVLAQIIKVNYKYNTAEVMILKNKEVMSKSYISKGKFSAPLPQDFAGRTLEGLPYGQIKPIQEGAIVLIGFLNSKKDNPIILAVYGDSDVNNKLARTPYESADPLDPKLARINNQFFNLYPSLTYDNIDGDGNRISTYPGKTFSIMTSLINESSNISDSNNGTEYADLPESYYTDYKLIEPRSPLAPSMLFKHQGIRTLDGKEDNHLVTAFINTDGTTRLSFLNKVMNWRSYYEADTEGGQKFRLQRDSKVPNQGSIFSEFGLTKNGDFFIVNGNHKFEVRENGIFINDSALADDLGEVLEEIQNRILGINEEIANIIRMLDEIDVENLGKLFDRMTKVETDIISLRNDYKEIDSRVNDMSEDLNSLIKSFDNFKQTVSAYTEANTIRVTAIETATANNTVSIGNINNSITAIEQKNTAQDTKISSLESKVTSLETSNASLVTKVGELESDVTFLKAENIDLTNALAQLAERVTALENS</sequence>
<reference evidence="2 3" key="1">
    <citation type="journal article" date="2014" name="Appl. Environ. Microbiol.">
        <title>Comparative genomic and morphological analysis of Listeria phages isolated from farm environments.</title>
        <authorList>
            <person name="Denes T."/>
            <person name="Vongkamjan K."/>
            <person name="Ackermann H.W."/>
            <person name="Moreno Switt A.I."/>
            <person name="Wiedmann M."/>
            <person name="den Bakker H.C."/>
        </authorList>
    </citation>
    <scope>NUCLEOTIDE SEQUENCE [LARGE SCALE GENOMIC DNA]</scope>
</reference>
<protein>
    <recommendedName>
        <fullName evidence="4">Glycerophosphoryl diester phosphodiesterase</fullName>
    </recommendedName>
</protein>
<evidence type="ECO:0000313" key="3">
    <source>
        <dbReference type="Proteomes" id="UP000026994"/>
    </source>
</evidence>
<name>A0A059T6V2_9CAUD</name>
<dbReference type="EMBL" id="KJ094029">
    <property type="protein sequence ID" value="AHL19137.1"/>
    <property type="molecule type" value="Genomic_DNA"/>
</dbReference>
<feature type="coiled-coil region" evidence="1">
    <location>
        <begin position="483"/>
        <end position="510"/>
    </location>
</feature>
<proteinExistence type="predicted"/>
<keyword evidence="3" id="KW-1185">Reference proteome</keyword>
<evidence type="ECO:0000313" key="2">
    <source>
        <dbReference type="EMBL" id="AHL19137.1"/>
    </source>
</evidence>